<proteinExistence type="predicted"/>
<dbReference type="Gene3D" id="1.10.10.10">
    <property type="entry name" value="Winged helix-like DNA-binding domain superfamily/Winged helix DNA-binding domain"/>
    <property type="match status" value="1"/>
</dbReference>
<protein>
    <recommendedName>
        <fullName evidence="1">HTH luxR-type domain-containing protein</fullName>
    </recommendedName>
</protein>
<organism evidence="2 3">
    <name type="scientific">Belnapia arida</name>
    <dbReference type="NCBI Taxonomy" id="2804533"/>
    <lineage>
        <taxon>Bacteria</taxon>
        <taxon>Pseudomonadati</taxon>
        <taxon>Pseudomonadota</taxon>
        <taxon>Alphaproteobacteria</taxon>
        <taxon>Acetobacterales</taxon>
        <taxon>Roseomonadaceae</taxon>
        <taxon>Belnapia</taxon>
    </lineage>
</organism>
<dbReference type="RefSeq" id="WP_202834399.1">
    <property type="nucleotide sequence ID" value="NZ_JAETWB010000022.1"/>
</dbReference>
<dbReference type="SUPFAM" id="SSF46894">
    <property type="entry name" value="C-terminal effector domain of the bipartite response regulators"/>
    <property type="match status" value="1"/>
</dbReference>
<evidence type="ECO:0000313" key="2">
    <source>
        <dbReference type="EMBL" id="MBL6081178.1"/>
    </source>
</evidence>
<dbReference type="InterPro" id="IPR036388">
    <property type="entry name" value="WH-like_DNA-bd_sf"/>
</dbReference>
<keyword evidence="3" id="KW-1185">Reference proteome</keyword>
<comment type="caution">
    <text evidence="2">The sequence shown here is derived from an EMBL/GenBank/DDBJ whole genome shotgun (WGS) entry which is preliminary data.</text>
</comment>
<sequence length="221" mass="24281">MSNIDLGRKSANLSHLAIAGMTDPDHDMDQGYSDKIVLELLQQFHCGEVIFDALGEIVAANEAALFILADESEQHRGSGATAGLTAPVCEKLQFLIGGSREVTKPMVQNTLHRIYQDETRFLIIYRFPVDLPAGRTLLAIVDMNRRMLPQPQILKLLFDLTPAEILLARGIAKGSAPAELASLTRVSRTTVRSQLASLFSKTQTHRQPELVALLAKIALVR</sequence>
<reference evidence="2 3" key="1">
    <citation type="submission" date="2021-01" db="EMBL/GenBank/DDBJ databases">
        <title>Belnapia mucosa sp. nov. and Belnapia arida sp. nov., isolated from the Tabernas Desert (Almeria, Spain).</title>
        <authorList>
            <person name="Molina-Menor E."/>
            <person name="Vidal-Verdu A."/>
            <person name="Calonge A."/>
            <person name="Satari L."/>
            <person name="Pereto J."/>
            <person name="Porcar M."/>
        </authorList>
    </citation>
    <scope>NUCLEOTIDE SEQUENCE [LARGE SCALE GENOMIC DNA]</scope>
    <source>
        <strain evidence="2 3">T18</strain>
    </source>
</reference>
<gene>
    <name evidence="2" type="ORF">JMJ56_24565</name>
</gene>
<dbReference type="EMBL" id="JAETWB010000022">
    <property type="protein sequence ID" value="MBL6081178.1"/>
    <property type="molecule type" value="Genomic_DNA"/>
</dbReference>
<dbReference type="Proteomes" id="UP000660885">
    <property type="component" value="Unassembled WGS sequence"/>
</dbReference>
<dbReference type="InterPro" id="IPR016032">
    <property type="entry name" value="Sig_transdc_resp-reg_C-effctor"/>
</dbReference>
<dbReference type="InterPro" id="IPR000792">
    <property type="entry name" value="Tscrpt_reg_LuxR_C"/>
</dbReference>
<evidence type="ECO:0000313" key="3">
    <source>
        <dbReference type="Proteomes" id="UP000660885"/>
    </source>
</evidence>
<feature type="domain" description="HTH luxR-type" evidence="1">
    <location>
        <begin position="157"/>
        <end position="214"/>
    </location>
</feature>
<evidence type="ECO:0000259" key="1">
    <source>
        <dbReference type="SMART" id="SM00421"/>
    </source>
</evidence>
<accession>A0ABS1U922</accession>
<dbReference type="SMART" id="SM00421">
    <property type="entry name" value="HTH_LUXR"/>
    <property type="match status" value="1"/>
</dbReference>
<name>A0ABS1U922_9PROT</name>